<proteinExistence type="predicted"/>
<accession>A0A6J7PGT7</accession>
<organism evidence="1">
    <name type="scientific">freshwater metagenome</name>
    <dbReference type="NCBI Taxonomy" id="449393"/>
    <lineage>
        <taxon>unclassified sequences</taxon>
        <taxon>metagenomes</taxon>
        <taxon>ecological metagenomes</taxon>
    </lineage>
</organism>
<dbReference type="AlphaFoldDB" id="A0A6J7PGT7"/>
<dbReference type="EMBL" id="CAFBOZ010000116">
    <property type="protein sequence ID" value="CAB5004830.1"/>
    <property type="molecule type" value="Genomic_DNA"/>
</dbReference>
<sequence>MPMLTSMSIPALWASSAICRICSTLSAMFIREFFMLYASEATMSAETLVQPASMALCAPRRLGTSAR</sequence>
<evidence type="ECO:0000313" key="1">
    <source>
        <dbReference type="EMBL" id="CAB5004830.1"/>
    </source>
</evidence>
<name>A0A6J7PGT7_9ZZZZ</name>
<gene>
    <name evidence="1" type="ORF">UFOPK3992_00911</name>
</gene>
<reference evidence="1" key="1">
    <citation type="submission" date="2020-05" db="EMBL/GenBank/DDBJ databases">
        <authorList>
            <person name="Chiriac C."/>
            <person name="Salcher M."/>
            <person name="Ghai R."/>
            <person name="Kavagutti S V."/>
        </authorList>
    </citation>
    <scope>NUCLEOTIDE SEQUENCE</scope>
</reference>
<protein>
    <submittedName>
        <fullName evidence="1">Unannotated protein</fullName>
    </submittedName>
</protein>